<evidence type="ECO:0000313" key="6">
    <source>
        <dbReference type="Proteomes" id="UP000005845"/>
    </source>
</evidence>
<gene>
    <name evidence="5" type="ORF">GOSPT_069_00040</name>
</gene>
<dbReference type="Pfam" id="PF07729">
    <property type="entry name" value="FCD"/>
    <property type="match status" value="1"/>
</dbReference>
<dbReference type="CDD" id="cd07377">
    <property type="entry name" value="WHTH_GntR"/>
    <property type="match status" value="1"/>
</dbReference>
<dbReference type="InterPro" id="IPR011711">
    <property type="entry name" value="GntR_C"/>
</dbReference>
<dbReference type="RefSeq" id="WP_005206349.1">
    <property type="nucleotide sequence ID" value="NZ_BAFC01000069.1"/>
</dbReference>
<dbReference type="EMBL" id="BAFC01000069">
    <property type="protein sequence ID" value="GAB39505.1"/>
    <property type="molecule type" value="Genomic_DNA"/>
</dbReference>
<evidence type="ECO:0000313" key="5">
    <source>
        <dbReference type="EMBL" id="GAB39505.1"/>
    </source>
</evidence>
<dbReference type="Gene3D" id="1.10.10.10">
    <property type="entry name" value="Winged helix-like DNA-binding domain superfamily/Winged helix DNA-binding domain"/>
    <property type="match status" value="1"/>
</dbReference>
<name>H5U197_9ACTN</name>
<dbReference type="SUPFAM" id="SSF46785">
    <property type="entry name" value="Winged helix' DNA-binding domain"/>
    <property type="match status" value="1"/>
</dbReference>
<feature type="domain" description="HTH gntR-type" evidence="4">
    <location>
        <begin position="7"/>
        <end position="75"/>
    </location>
</feature>
<sequence length="228" mass="24628">MEALSRVPLSEQAARALLDDVRRGRWEVGEQLPGEVSLARELSVGRSTVREAIRRLAARGVLTTRQGVGVFLAATEPTQPWDQLAEIAEITDVLQVRIAIESRAAALAAANHTDDDARIIRTALENRNALLGGTPQALAAEDIRLHQAIVVASHNDLLATLFDGLRARLVGSMTDMLTMMPVGRPDADEHSAVVDAILERDADRAERLTRAHLLGLADSLGSDARTEV</sequence>
<evidence type="ECO:0000256" key="3">
    <source>
        <dbReference type="ARBA" id="ARBA00023163"/>
    </source>
</evidence>
<dbReference type="SMART" id="SM00895">
    <property type="entry name" value="FCD"/>
    <property type="match status" value="1"/>
</dbReference>
<dbReference type="PROSITE" id="PS50949">
    <property type="entry name" value="HTH_GNTR"/>
    <property type="match status" value="1"/>
</dbReference>
<evidence type="ECO:0000256" key="2">
    <source>
        <dbReference type="ARBA" id="ARBA00023125"/>
    </source>
</evidence>
<dbReference type="GO" id="GO:0003677">
    <property type="term" value="F:DNA binding"/>
    <property type="evidence" value="ECO:0007669"/>
    <property type="project" value="UniProtKB-KW"/>
</dbReference>
<dbReference type="InterPro" id="IPR000524">
    <property type="entry name" value="Tscrpt_reg_HTH_GntR"/>
</dbReference>
<keyword evidence="3" id="KW-0804">Transcription</keyword>
<organism evidence="5 6">
    <name type="scientific">Gordonia sputi NBRC 100414</name>
    <dbReference type="NCBI Taxonomy" id="1089453"/>
    <lineage>
        <taxon>Bacteria</taxon>
        <taxon>Bacillati</taxon>
        <taxon>Actinomycetota</taxon>
        <taxon>Actinomycetes</taxon>
        <taxon>Mycobacteriales</taxon>
        <taxon>Gordoniaceae</taxon>
        <taxon>Gordonia</taxon>
    </lineage>
</organism>
<evidence type="ECO:0000259" key="4">
    <source>
        <dbReference type="PROSITE" id="PS50949"/>
    </source>
</evidence>
<dbReference type="eggNOG" id="COG2186">
    <property type="taxonomic scope" value="Bacteria"/>
</dbReference>
<dbReference type="PANTHER" id="PTHR43537">
    <property type="entry name" value="TRANSCRIPTIONAL REGULATOR, GNTR FAMILY"/>
    <property type="match status" value="1"/>
</dbReference>
<dbReference type="PRINTS" id="PR00035">
    <property type="entry name" value="HTHGNTR"/>
</dbReference>
<dbReference type="Proteomes" id="UP000005845">
    <property type="component" value="Unassembled WGS sequence"/>
</dbReference>
<dbReference type="SMART" id="SM00345">
    <property type="entry name" value="HTH_GNTR"/>
    <property type="match status" value="1"/>
</dbReference>
<accession>H5U197</accession>
<dbReference type="PANTHER" id="PTHR43537:SF47">
    <property type="entry name" value="REGULATORY PROTEIN GNTR HTH"/>
    <property type="match status" value="1"/>
</dbReference>
<evidence type="ECO:0000256" key="1">
    <source>
        <dbReference type="ARBA" id="ARBA00023015"/>
    </source>
</evidence>
<dbReference type="SUPFAM" id="SSF48008">
    <property type="entry name" value="GntR ligand-binding domain-like"/>
    <property type="match status" value="1"/>
</dbReference>
<keyword evidence="1" id="KW-0805">Transcription regulation</keyword>
<keyword evidence="6" id="KW-1185">Reference proteome</keyword>
<dbReference type="GO" id="GO:0003700">
    <property type="term" value="F:DNA-binding transcription factor activity"/>
    <property type="evidence" value="ECO:0007669"/>
    <property type="project" value="InterPro"/>
</dbReference>
<protein>
    <submittedName>
        <fullName evidence="5">Putative GntR family transcriptional regulator</fullName>
    </submittedName>
</protein>
<proteinExistence type="predicted"/>
<dbReference type="Pfam" id="PF00392">
    <property type="entry name" value="GntR"/>
    <property type="match status" value="1"/>
</dbReference>
<keyword evidence="2" id="KW-0238">DNA-binding</keyword>
<dbReference type="Gene3D" id="1.20.120.530">
    <property type="entry name" value="GntR ligand-binding domain-like"/>
    <property type="match status" value="1"/>
</dbReference>
<dbReference type="InterPro" id="IPR008920">
    <property type="entry name" value="TF_FadR/GntR_C"/>
</dbReference>
<dbReference type="AlphaFoldDB" id="H5U197"/>
<comment type="caution">
    <text evidence="5">The sequence shown here is derived from an EMBL/GenBank/DDBJ whole genome shotgun (WGS) entry which is preliminary data.</text>
</comment>
<reference evidence="5 6" key="1">
    <citation type="submission" date="2012-02" db="EMBL/GenBank/DDBJ databases">
        <title>Whole genome shotgun sequence of Gordonia sputi NBRC 100414.</title>
        <authorList>
            <person name="Yoshida I."/>
            <person name="Hosoyama A."/>
            <person name="Tsuchikane K."/>
            <person name="Katsumata H."/>
            <person name="Yamazaki S."/>
            <person name="Fujita N."/>
        </authorList>
    </citation>
    <scope>NUCLEOTIDE SEQUENCE [LARGE SCALE GENOMIC DNA]</scope>
    <source>
        <strain evidence="5 6">NBRC 100414</strain>
    </source>
</reference>
<dbReference type="InterPro" id="IPR036388">
    <property type="entry name" value="WH-like_DNA-bd_sf"/>
</dbReference>
<dbReference type="InterPro" id="IPR036390">
    <property type="entry name" value="WH_DNA-bd_sf"/>
</dbReference>